<dbReference type="AlphaFoldDB" id="A0A7S2KCQ4"/>
<sequence>MTIASLTALQPTKLKTYAQKLSHQLQPPALIAAVSPTFKSCNEVDDCLFSCTRLTVLPMVFYIAIIIVISILFRCNKGCGRAFMIDIYHHFQAAVLKSDG</sequence>
<dbReference type="EMBL" id="HBGZ01001740">
    <property type="protein sequence ID" value="CAD9573072.1"/>
    <property type="molecule type" value="Transcribed_RNA"/>
</dbReference>
<evidence type="ECO:0000313" key="2">
    <source>
        <dbReference type="EMBL" id="CAD9573072.1"/>
    </source>
</evidence>
<evidence type="ECO:0000256" key="1">
    <source>
        <dbReference type="SAM" id="Phobius"/>
    </source>
</evidence>
<keyword evidence="1" id="KW-0472">Membrane</keyword>
<organism evidence="2">
    <name type="scientific">Skeletonema marinoi</name>
    <dbReference type="NCBI Taxonomy" id="267567"/>
    <lineage>
        <taxon>Eukaryota</taxon>
        <taxon>Sar</taxon>
        <taxon>Stramenopiles</taxon>
        <taxon>Ochrophyta</taxon>
        <taxon>Bacillariophyta</taxon>
        <taxon>Coscinodiscophyceae</taxon>
        <taxon>Thalassiosirophycidae</taxon>
        <taxon>Thalassiosirales</taxon>
        <taxon>Skeletonemataceae</taxon>
        <taxon>Skeletonema</taxon>
        <taxon>Skeletonema marinoi-dohrnii complex</taxon>
    </lineage>
</organism>
<reference evidence="2" key="1">
    <citation type="submission" date="2021-01" db="EMBL/GenBank/DDBJ databases">
        <authorList>
            <person name="Corre E."/>
            <person name="Pelletier E."/>
            <person name="Niang G."/>
            <person name="Scheremetjew M."/>
            <person name="Finn R."/>
            <person name="Kale V."/>
            <person name="Holt S."/>
            <person name="Cochrane G."/>
            <person name="Meng A."/>
            <person name="Brown T."/>
            <person name="Cohen L."/>
        </authorList>
    </citation>
    <scope>NUCLEOTIDE SEQUENCE</scope>
    <source>
        <strain evidence="2">SM1012Den-03</strain>
    </source>
</reference>
<protein>
    <submittedName>
        <fullName evidence="2">Uncharacterized protein</fullName>
    </submittedName>
</protein>
<accession>A0A7S2KCQ4</accession>
<proteinExistence type="predicted"/>
<keyword evidence="1" id="KW-0812">Transmembrane</keyword>
<feature type="transmembrane region" description="Helical" evidence="1">
    <location>
        <begin position="56"/>
        <end position="75"/>
    </location>
</feature>
<gene>
    <name evidence="2" type="ORF">SMAR0320_LOCUS1239</name>
</gene>
<keyword evidence="1" id="KW-1133">Transmembrane helix</keyword>
<name>A0A7S2KCQ4_9STRA</name>